<comment type="similarity">
    <text evidence="2">Belongs to the polysaccharide deacetylase family.</text>
</comment>
<comment type="function">
    <text evidence="1">Is involved in generating a small heat-stable compound (Nod), an acylated oligomer of N-acetylglucosamine, that stimulates mitosis in various plant protoplasts.</text>
</comment>
<evidence type="ECO:0000259" key="5">
    <source>
        <dbReference type="PROSITE" id="PS51677"/>
    </source>
</evidence>
<dbReference type="Gene3D" id="3.20.20.370">
    <property type="entry name" value="Glycoside hydrolase/deacetylase"/>
    <property type="match status" value="1"/>
</dbReference>
<dbReference type="Pfam" id="PF01522">
    <property type="entry name" value="Polysacc_deac_1"/>
    <property type="match status" value="1"/>
</dbReference>
<feature type="domain" description="NodB homology" evidence="5">
    <location>
        <begin position="44"/>
        <end position="282"/>
    </location>
</feature>
<dbReference type="PANTHER" id="PTHR43123">
    <property type="entry name" value="POLYSACCHARIDE DEACETYLASE-RELATED"/>
    <property type="match status" value="1"/>
</dbReference>
<dbReference type="PROSITE" id="PS51677">
    <property type="entry name" value="NODB"/>
    <property type="match status" value="1"/>
</dbReference>
<protein>
    <recommendedName>
        <fullName evidence="3">Chitooligosaccharide deacetylase</fullName>
    </recommendedName>
    <alternativeName>
        <fullName evidence="4">Nodulation protein B</fullName>
    </alternativeName>
</protein>
<dbReference type="InterPro" id="IPR011330">
    <property type="entry name" value="Glyco_hydro/deAcase_b/a-brl"/>
</dbReference>
<organism evidence="6 7">
    <name type="scientific">Xaviernesmea oryzae</name>
    <dbReference type="NCBI Taxonomy" id="464029"/>
    <lineage>
        <taxon>Bacteria</taxon>
        <taxon>Pseudomonadati</taxon>
        <taxon>Pseudomonadota</taxon>
        <taxon>Alphaproteobacteria</taxon>
        <taxon>Hyphomicrobiales</taxon>
        <taxon>Rhizobiaceae</taxon>
        <taxon>Rhizobium/Agrobacterium group</taxon>
        <taxon>Xaviernesmea</taxon>
    </lineage>
</organism>
<evidence type="ECO:0000256" key="3">
    <source>
        <dbReference type="ARBA" id="ARBA00020071"/>
    </source>
</evidence>
<evidence type="ECO:0000313" key="6">
    <source>
        <dbReference type="EMBL" id="SMF62427.1"/>
    </source>
</evidence>
<name>A0A1X7G1Q9_9HYPH</name>
<dbReference type="PANTHER" id="PTHR43123:SF1">
    <property type="entry name" value="POLYSACCHARIDE DEACETYLASE-RELATED"/>
    <property type="match status" value="1"/>
</dbReference>
<sequence>MRGPDRKNWHLPNNARIAVSVNLALEAFRNKSQLTLESRPGKVDHFSLSYAEYGARAGIWRILDLLDELGLKASMSINGKAAELYPEAVRATADAGHEVVAHGWENDILNEDGDPAKELDEIRRVTAAITEAAGQRPYGWTSPGSAGSENTLDLLSGEGYIWNGDQANDDLPYSTMTKNGPMMILPRVNMPQNDLIMWAKSHNAPGVIFEGFKDTFDELYQEGVRGAPKWVEIVLHAHMGGRPTLIPTVRRCIAYARQHESVAFVRKGDLARWAGQLEGLSL</sequence>
<proteinExistence type="inferred from homology"/>
<dbReference type="RefSeq" id="WP_085424047.1">
    <property type="nucleotide sequence ID" value="NZ_FXAF01000010.1"/>
</dbReference>
<dbReference type="EMBL" id="FXAF01000010">
    <property type="protein sequence ID" value="SMF62427.1"/>
    <property type="molecule type" value="Genomic_DNA"/>
</dbReference>
<dbReference type="AlphaFoldDB" id="A0A1X7G1Q9"/>
<dbReference type="OrthoDB" id="9787041at2"/>
<dbReference type="GO" id="GO:0005975">
    <property type="term" value="P:carbohydrate metabolic process"/>
    <property type="evidence" value="ECO:0007669"/>
    <property type="project" value="InterPro"/>
</dbReference>
<evidence type="ECO:0000313" key="7">
    <source>
        <dbReference type="Proteomes" id="UP000192903"/>
    </source>
</evidence>
<evidence type="ECO:0000256" key="1">
    <source>
        <dbReference type="ARBA" id="ARBA00003236"/>
    </source>
</evidence>
<dbReference type="GO" id="GO:0016810">
    <property type="term" value="F:hydrolase activity, acting on carbon-nitrogen (but not peptide) bonds"/>
    <property type="evidence" value="ECO:0007669"/>
    <property type="project" value="InterPro"/>
</dbReference>
<accession>A0A1X7G1Q9</accession>
<dbReference type="InterPro" id="IPR002509">
    <property type="entry name" value="NODB_dom"/>
</dbReference>
<dbReference type="STRING" id="464029.SAMN02982989_0014"/>
<dbReference type="Proteomes" id="UP000192903">
    <property type="component" value="Unassembled WGS sequence"/>
</dbReference>
<evidence type="ECO:0000256" key="2">
    <source>
        <dbReference type="ARBA" id="ARBA00010973"/>
    </source>
</evidence>
<keyword evidence="7" id="KW-1185">Reference proteome</keyword>
<dbReference type="SUPFAM" id="SSF88713">
    <property type="entry name" value="Glycoside hydrolase/deacetylase"/>
    <property type="match status" value="1"/>
</dbReference>
<evidence type="ECO:0000256" key="4">
    <source>
        <dbReference type="ARBA" id="ARBA00032976"/>
    </source>
</evidence>
<gene>
    <name evidence="6" type="ORF">SAMN02982989_0014</name>
</gene>
<reference evidence="7" key="1">
    <citation type="submission" date="2017-04" db="EMBL/GenBank/DDBJ databases">
        <authorList>
            <person name="Varghese N."/>
            <person name="Submissions S."/>
        </authorList>
    </citation>
    <scope>NUCLEOTIDE SEQUENCE [LARGE SCALE GENOMIC DNA]</scope>
    <source>
        <strain evidence="7">B4P</strain>
    </source>
</reference>